<evidence type="ECO:0008006" key="4">
    <source>
        <dbReference type="Google" id="ProtNLM"/>
    </source>
</evidence>
<gene>
    <name evidence="3" type="ORF">S01H4_41678</name>
</gene>
<organism evidence="3">
    <name type="scientific">marine sediment metagenome</name>
    <dbReference type="NCBI Taxonomy" id="412755"/>
    <lineage>
        <taxon>unclassified sequences</taxon>
        <taxon>metagenomes</taxon>
        <taxon>ecological metagenomes</taxon>
    </lineage>
</organism>
<dbReference type="InterPro" id="IPR024623">
    <property type="entry name" value="YtxH"/>
</dbReference>
<feature type="coiled-coil region" evidence="1">
    <location>
        <begin position="48"/>
        <end position="75"/>
    </location>
</feature>
<evidence type="ECO:0000313" key="3">
    <source>
        <dbReference type="EMBL" id="GAH01045.1"/>
    </source>
</evidence>
<reference evidence="3" key="1">
    <citation type="journal article" date="2014" name="Front. Microbiol.">
        <title>High frequency of phylogenetically diverse reductive dehalogenase-homologous genes in deep subseafloor sedimentary metagenomes.</title>
        <authorList>
            <person name="Kawai M."/>
            <person name="Futagami T."/>
            <person name="Toyoda A."/>
            <person name="Takaki Y."/>
            <person name="Nishi S."/>
            <person name="Hori S."/>
            <person name="Arai W."/>
            <person name="Tsubouchi T."/>
            <person name="Morono Y."/>
            <person name="Uchiyama I."/>
            <person name="Ito T."/>
            <person name="Fujiyama A."/>
            <person name="Inagaki F."/>
            <person name="Takami H."/>
        </authorList>
    </citation>
    <scope>NUCLEOTIDE SEQUENCE</scope>
    <source>
        <strain evidence="3">Expedition CK06-06</strain>
    </source>
</reference>
<keyword evidence="2" id="KW-1133">Transmembrane helix</keyword>
<evidence type="ECO:0000256" key="1">
    <source>
        <dbReference type="SAM" id="Coils"/>
    </source>
</evidence>
<feature type="transmembrane region" description="Helical" evidence="2">
    <location>
        <begin position="6"/>
        <end position="25"/>
    </location>
</feature>
<dbReference type="Pfam" id="PF12732">
    <property type="entry name" value="YtxH"/>
    <property type="match status" value="1"/>
</dbReference>
<sequence length="77" mass="8767">MKNSDIFGYTLLILGLGIIVGILIAPRKGEETRKILSEQMEECCGKTCEFITEKAAQVRRQAQKYAEELKKNMEETE</sequence>
<proteinExistence type="predicted"/>
<keyword evidence="1" id="KW-0175">Coiled coil</keyword>
<evidence type="ECO:0000256" key="2">
    <source>
        <dbReference type="SAM" id="Phobius"/>
    </source>
</evidence>
<protein>
    <recommendedName>
        <fullName evidence="4">YtxH domain-containing protein</fullName>
    </recommendedName>
</protein>
<keyword evidence="2" id="KW-0472">Membrane</keyword>
<name>X1CYE1_9ZZZZ</name>
<dbReference type="AlphaFoldDB" id="X1CYE1"/>
<keyword evidence="2" id="KW-0812">Transmembrane</keyword>
<comment type="caution">
    <text evidence="3">The sequence shown here is derived from an EMBL/GenBank/DDBJ whole genome shotgun (WGS) entry which is preliminary data.</text>
</comment>
<dbReference type="EMBL" id="BART01022814">
    <property type="protein sequence ID" value="GAH01045.1"/>
    <property type="molecule type" value="Genomic_DNA"/>
</dbReference>
<accession>X1CYE1</accession>